<organism evidence="2 3">
    <name type="scientific">Ficus carica</name>
    <name type="common">Common fig</name>
    <dbReference type="NCBI Taxonomy" id="3494"/>
    <lineage>
        <taxon>Eukaryota</taxon>
        <taxon>Viridiplantae</taxon>
        <taxon>Streptophyta</taxon>
        <taxon>Embryophyta</taxon>
        <taxon>Tracheophyta</taxon>
        <taxon>Spermatophyta</taxon>
        <taxon>Magnoliopsida</taxon>
        <taxon>eudicotyledons</taxon>
        <taxon>Gunneridae</taxon>
        <taxon>Pentapetalae</taxon>
        <taxon>rosids</taxon>
        <taxon>fabids</taxon>
        <taxon>Rosales</taxon>
        <taxon>Moraceae</taxon>
        <taxon>Ficeae</taxon>
        <taxon>Ficus</taxon>
    </lineage>
</organism>
<dbReference type="EMBL" id="BTGU01000947">
    <property type="protein sequence ID" value="GMN69833.1"/>
    <property type="molecule type" value="Genomic_DNA"/>
</dbReference>
<sequence>MLVKDTSIECQEHRTSGKYKPHLQCSRCWAHSRPRNSSPSGVKPAAWPPAGASQPVIPAQQHHGPCLQLPSKSSSFSSWPSASFGP</sequence>
<feature type="region of interest" description="Disordered" evidence="1">
    <location>
        <begin position="30"/>
        <end position="86"/>
    </location>
</feature>
<keyword evidence="3" id="KW-1185">Reference proteome</keyword>
<feature type="compositionally biased region" description="Low complexity" evidence="1">
    <location>
        <begin position="71"/>
        <end position="86"/>
    </location>
</feature>
<comment type="caution">
    <text evidence="2">The sequence shown here is derived from an EMBL/GenBank/DDBJ whole genome shotgun (WGS) entry which is preliminary data.</text>
</comment>
<name>A0AA88E8S4_FICCA</name>
<dbReference type="AlphaFoldDB" id="A0AA88E8S4"/>
<accession>A0AA88E8S4</accession>
<evidence type="ECO:0000256" key="1">
    <source>
        <dbReference type="SAM" id="MobiDB-lite"/>
    </source>
</evidence>
<evidence type="ECO:0000313" key="2">
    <source>
        <dbReference type="EMBL" id="GMN69833.1"/>
    </source>
</evidence>
<proteinExistence type="predicted"/>
<dbReference type="Proteomes" id="UP001187192">
    <property type="component" value="Unassembled WGS sequence"/>
</dbReference>
<gene>
    <name evidence="2" type="ORF">TIFTF001_038877</name>
</gene>
<protein>
    <submittedName>
        <fullName evidence="2">Uncharacterized protein</fullName>
    </submittedName>
</protein>
<evidence type="ECO:0000313" key="3">
    <source>
        <dbReference type="Proteomes" id="UP001187192"/>
    </source>
</evidence>
<reference evidence="2" key="1">
    <citation type="submission" date="2023-07" db="EMBL/GenBank/DDBJ databases">
        <title>draft genome sequence of fig (Ficus carica).</title>
        <authorList>
            <person name="Takahashi T."/>
            <person name="Nishimura K."/>
        </authorList>
    </citation>
    <scope>NUCLEOTIDE SEQUENCE</scope>
</reference>